<feature type="compositionally biased region" description="Polar residues" evidence="2">
    <location>
        <begin position="196"/>
        <end position="207"/>
    </location>
</feature>
<name>A0A4Z1IWJ5_9HELO</name>
<dbReference type="OrthoDB" id="3556390at2759"/>
<gene>
    <name evidence="3" type="ORF">BCON_0031g00140</name>
</gene>
<evidence type="ECO:0000256" key="1">
    <source>
        <dbReference type="SAM" id="Coils"/>
    </source>
</evidence>
<dbReference type="AlphaFoldDB" id="A0A4Z1IWJ5"/>
<feature type="region of interest" description="Disordered" evidence="2">
    <location>
        <begin position="1"/>
        <end position="22"/>
    </location>
</feature>
<organism evidence="3 4">
    <name type="scientific">Botryotinia convoluta</name>
    <dbReference type="NCBI Taxonomy" id="54673"/>
    <lineage>
        <taxon>Eukaryota</taxon>
        <taxon>Fungi</taxon>
        <taxon>Dikarya</taxon>
        <taxon>Ascomycota</taxon>
        <taxon>Pezizomycotina</taxon>
        <taxon>Leotiomycetes</taxon>
        <taxon>Helotiales</taxon>
        <taxon>Sclerotiniaceae</taxon>
        <taxon>Botryotinia</taxon>
    </lineage>
</organism>
<sequence>MVNSRTNSNKRARTDVPEQDDVDDDVDNVMTVIRKTLLTKSLEIKRLEARLEQMSSDSSRAMSRFQQLCDDNAVIGKVNEDQAEQIENYRLQLSSIRKKMEKSISRAEDKCKQFSFSDGEKDLLIAWISQSLAMQKSKTSSQFRLFSLLASKHEPDPINSSEFFLTDHEDGDPAPEVDSSCNQACQTVPPQNISCENENTEPSQEKSPTVVAPAATCEEQPTKRSNPSREYLLRTFSENSSSTRYMHLLITFTSTETEDKETPKDPKSWENWKQELLDAVTVVKL</sequence>
<evidence type="ECO:0000256" key="2">
    <source>
        <dbReference type="SAM" id="MobiDB-lite"/>
    </source>
</evidence>
<feature type="region of interest" description="Disordered" evidence="2">
    <location>
        <begin position="196"/>
        <end position="226"/>
    </location>
</feature>
<dbReference type="EMBL" id="PQXN01000031">
    <property type="protein sequence ID" value="TGO60937.1"/>
    <property type="molecule type" value="Genomic_DNA"/>
</dbReference>
<protein>
    <submittedName>
        <fullName evidence="3">Uncharacterized protein</fullName>
    </submittedName>
</protein>
<keyword evidence="4" id="KW-1185">Reference proteome</keyword>
<evidence type="ECO:0000313" key="4">
    <source>
        <dbReference type="Proteomes" id="UP000297527"/>
    </source>
</evidence>
<comment type="caution">
    <text evidence="3">The sequence shown here is derived from an EMBL/GenBank/DDBJ whole genome shotgun (WGS) entry which is preliminary data.</text>
</comment>
<keyword evidence="1" id="KW-0175">Coiled coil</keyword>
<evidence type="ECO:0000313" key="3">
    <source>
        <dbReference type="EMBL" id="TGO60937.1"/>
    </source>
</evidence>
<accession>A0A4Z1IWJ5</accession>
<dbReference type="Proteomes" id="UP000297527">
    <property type="component" value="Unassembled WGS sequence"/>
</dbReference>
<proteinExistence type="predicted"/>
<reference evidence="3 4" key="1">
    <citation type="submission" date="2017-12" db="EMBL/GenBank/DDBJ databases">
        <title>Comparative genomics of Botrytis spp.</title>
        <authorList>
            <person name="Valero-Jimenez C.A."/>
            <person name="Tapia P."/>
            <person name="Veloso J."/>
            <person name="Silva-Moreno E."/>
            <person name="Staats M."/>
            <person name="Valdes J.H."/>
            <person name="Van Kan J.A.L."/>
        </authorList>
    </citation>
    <scope>NUCLEOTIDE SEQUENCE [LARGE SCALE GENOMIC DNA]</scope>
    <source>
        <strain evidence="3 4">MUCL11595</strain>
    </source>
</reference>
<feature type="coiled-coil region" evidence="1">
    <location>
        <begin position="37"/>
        <end position="99"/>
    </location>
</feature>